<organism evidence="3 4">
    <name type="scientific">Rhodococcus erythropolis (strain PR4 / NBRC 100887)</name>
    <dbReference type="NCBI Taxonomy" id="234621"/>
    <lineage>
        <taxon>Bacteria</taxon>
        <taxon>Bacillati</taxon>
        <taxon>Actinomycetota</taxon>
        <taxon>Actinomycetes</taxon>
        <taxon>Mycobacteriales</taxon>
        <taxon>Nocardiaceae</taxon>
        <taxon>Rhodococcus</taxon>
        <taxon>Rhodococcus erythropolis group</taxon>
    </lineage>
</organism>
<sequence length="123" mass="13592">MVGAVMARNMALGARGEDVAVEFLVDAGLEIVERNWRCRYGELDVVATSGDRIVFVEVKTRSGVGYGSPAESVTFAKQRRIRVLAMQWLTDSGRSWSRVRFDVVAVLIGRDGVPSVEHFVDAF</sequence>
<dbReference type="NCBIfam" id="NF009150">
    <property type="entry name" value="PRK12497.1-3"/>
    <property type="match status" value="1"/>
</dbReference>
<dbReference type="InterPro" id="IPR011335">
    <property type="entry name" value="Restrct_endonuc-II-like"/>
</dbReference>
<dbReference type="Gene3D" id="3.40.1350.10">
    <property type="match status" value="1"/>
</dbReference>
<gene>
    <name evidence="3" type="ordered locus">RER_24690</name>
</gene>
<proteinExistence type="inferred from homology"/>
<dbReference type="eggNOG" id="COG0792">
    <property type="taxonomic scope" value="Bacteria"/>
</dbReference>
<protein>
    <recommendedName>
        <fullName evidence="2">UPF0102 protein RER_24690</fullName>
    </recommendedName>
</protein>
<name>C0ZXU2_RHOE4</name>
<dbReference type="InterPro" id="IPR003509">
    <property type="entry name" value="UPF0102_YraN-like"/>
</dbReference>
<dbReference type="InterPro" id="IPR011856">
    <property type="entry name" value="tRNA_endonuc-like_dom_sf"/>
</dbReference>
<evidence type="ECO:0000256" key="1">
    <source>
        <dbReference type="ARBA" id="ARBA00006738"/>
    </source>
</evidence>
<dbReference type="PANTHER" id="PTHR34039">
    <property type="entry name" value="UPF0102 PROTEIN YRAN"/>
    <property type="match status" value="1"/>
</dbReference>
<dbReference type="SUPFAM" id="SSF52980">
    <property type="entry name" value="Restriction endonuclease-like"/>
    <property type="match status" value="1"/>
</dbReference>
<dbReference type="EMBL" id="AP008957">
    <property type="protein sequence ID" value="BAH33177.1"/>
    <property type="molecule type" value="Genomic_DNA"/>
</dbReference>
<reference evidence="3 4" key="2">
    <citation type="journal article" date="2006" name="Environ. Microbiol.">
        <title>Sequence analysis of three plasmids harboured in Rhodococcus erythropolis strain PR4.</title>
        <authorList>
            <person name="Sekine M."/>
            <person name="Tanikawa S."/>
            <person name="Omata S."/>
            <person name="Saito M."/>
            <person name="Fujisawa T."/>
            <person name="Tsukatani N."/>
            <person name="Tajima T."/>
            <person name="Sekigawa T."/>
            <person name="Kosugi H."/>
            <person name="Matsuo Y."/>
            <person name="Nishiko R."/>
            <person name="Imamura K."/>
            <person name="Ito M."/>
            <person name="Narita H."/>
            <person name="Tago S."/>
            <person name="Fujita N."/>
            <person name="Harayama S."/>
        </authorList>
    </citation>
    <scope>NUCLEOTIDE SEQUENCE [LARGE SCALE GENOMIC DNA]</scope>
    <source>
        <strain evidence="4">PR4 / NBRC 100887</strain>
    </source>
</reference>
<evidence type="ECO:0000256" key="2">
    <source>
        <dbReference type="HAMAP-Rule" id="MF_00048"/>
    </source>
</evidence>
<dbReference type="KEGG" id="rer:RER_24690"/>
<reference evidence="4" key="1">
    <citation type="submission" date="2005-03" db="EMBL/GenBank/DDBJ databases">
        <title>Comparison of the complete genome sequences of Rhodococcus erythropolis PR4 and Rhodococcus opacus B4.</title>
        <authorList>
            <person name="Takarada H."/>
            <person name="Sekine M."/>
            <person name="Hosoyama A."/>
            <person name="Yamada R."/>
            <person name="Fujisawa T."/>
            <person name="Omata S."/>
            <person name="Shimizu A."/>
            <person name="Tsukatani N."/>
            <person name="Tanikawa S."/>
            <person name="Fujita N."/>
            <person name="Harayama S."/>
        </authorList>
    </citation>
    <scope>NUCLEOTIDE SEQUENCE [LARGE SCALE GENOMIC DNA]</scope>
    <source>
        <strain evidence="4">PR4 / NBRC 100887</strain>
    </source>
</reference>
<dbReference type="PANTHER" id="PTHR34039:SF1">
    <property type="entry name" value="UPF0102 PROTEIN YRAN"/>
    <property type="match status" value="1"/>
</dbReference>
<dbReference type="HOGENOM" id="CLU_115353_2_3_11"/>
<accession>C0ZXU2</accession>
<dbReference type="HAMAP" id="MF_00048">
    <property type="entry name" value="UPF0102"/>
    <property type="match status" value="1"/>
</dbReference>
<evidence type="ECO:0000313" key="3">
    <source>
        <dbReference type="EMBL" id="BAH33177.1"/>
    </source>
</evidence>
<dbReference type="Proteomes" id="UP000002204">
    <property type="component" value="Chromosome"/>
</dbReference>
<comment type="similarity">
    <text evidence="1 2">Belongs to the UPF0102 family.</text>
</comment>
<dbReference type="Pfam" id="PF02021">
    <property type="entry name" value="UPF0102"/>
    <property type="match status" value="1"/>
</dbReference>
<dbReference type="NCBIfam" id="NF009154">
    <property type="entry name" value="PRK12497.3-3"/>
    <property type="match status" value="1"/>
</dbReference>
<evidence type="ECO:0000313" key="4">
    <source>
        <dbReference type="Proteomes" id="UP000002204"/>
    </source>
</evidence>
<dbReference type="CDD" id="cd20736">
    <property type="entry name" value="PoNe_Nuclease"/>
    <property type="match status" value="1"/>
</dbReference>
<dbReference type="NCBIfam" id="TIGR00252">
    <property type="entry name" value="YraN family protein"/>
    <property type="match status" value="1"/>
</dbReference>
<dbReference type="GO" id="GO:0003676">
    <property type="term" value="F:nucleic acid binding"/>
    <property type="evidence" value="ECO:0007669"/>
    <property type="project" value="InterPro"/>
</dbReference>
<dbReference type="AlphaFoldDB" id="C0ZXU2"/>